<feature type="binding site" evidence="6">
    <location>
        <position position="236"/>
    </location>
    <ligand>
        <name>a divalent metal cation</name>
        <dbReference type="ChEBI" id="CHEBI:60240"/>
        <label>2</label>
        <note>catalytic</note>
    </ligand>
</feature>
<sequence length="253" mass="27913">MAISIKSKKDIESLRIPNRIVAQTLQLLATRAKEGVSLLELDTLAREFISSQGGRAAFYQLYGFPNSICASVNEVIIHGIPTEYRLKNGDIVGIDIGVEYNGWYGDAAITIGIGEIEEKDKLLIDCAKDTLYEAISQIKEGMRFKELSSILEDSIIRRGFEPLRGFCGHGIGRSPHEEPEIPNYLESPNPKQGPKIKEGMVFCIEPMIAQLDGEPTILNDKWSVVAKDGLNGSHYEHTIAIIGGQAEILTEVK</sequence>
<keyword evidence="10" id="KW-1185">Reference proteome</keyword>
<comment type="catalytic activity">
    <reaction evidence="6 7">
        <text>Release of N-terminal amino acids, preferentially methionine, from peptides and arylamides.</text>
        <dbReference type="EC" id="3.4.11.18"/>
    </reaction>
</comment>
<dbReference type="GO" id="GO:0070006">
    <property type="term" value="F:metalloaminopeptidase activity"/>
    <property type="evidence" value="ECO:0007669"/>
    <property type="project" value="UniProtKB-UniRule"/>
</dbReference>
<evidence type="ECO:0000256" key="6">
    <source>
        <dbReference type="HAMAP-Rule" id="MF_01974"/>
    </source>
</evidence>
<evidence type="ECO:0000313" key="10">
    <source>
        <dbReference type="Proteomes" id="UP000029707"/>
    </source>
</evidence>
<evidence type="ECO:0000256" key="7">
    <source>
        <dbReference type="RuleBase" id="RU003653"/>
    </source>
</evidence>
<dbReference type="Pfam" id="PF00557">
    <property type="entry name" value="Peptidase_M24"/>
    <property type="match status" value="1"/>
</dbReference>
<evidence type="ECO:0000256" key="3">
    <source>
        <dbReference type="ARBA" id="ARBA00022670"/>
    </source>
</evidence>
<dbReference type="GO" id="GO:0006508">
    <property type="term" value="P:proteolysis"/>
    <property type="evidence" value="ECO:0007669"/>
    <property type="project" value="UniProtKB-KW"/>
</dbReference>
<feature type="binding site" evidence="6">
    <location>
        <position position="106"/>
    </location>
    <ligand>
        <name>a divalent metal cation</name>
        <dbReference type="ChEBI" id="CHEBI:60240"/>
        <label>1</label>
    </ligand>
</feature>
<dbReference type="GO" id="GO:0005829">
    <property type="term" value="C:cytosol"/>
    <property type="evidence" value="ECO:0007669"/>
    <property type="project" value="TreeGrafter"/>
</dbReference>
<keyword evidence="3 6" id="KW-0645">Protease</keyword>
<dbReference type="PANTHER" id="PTHR43330:SF27">
    <property type="entry name" value="METHIONINE AMINOPEPTIDASE"/>
    <property type="match status" value="1"/>
</dbReference>
<accession>A0A4U8TNY0</accession>
<dbReference type="InterPro" id="IPR001714">
    <property type="entry name" value="Pept_M24_MAP"/>
</dbReference>
<feature type="binding site" evidence="6">
    <location>
        <position position="169"/>
    </location>
    <ligand>
        <name>a divalent metal cation</name>
        <dbReference type="ChEBI" id="CHEBI:60240"/>
        <label>2</label>
        <note>catalytic</note>
    </ligand>
</feature>
<gene>
    <name evidence="6 9" type="primary">map</name>
    <name evidence="9" type="ORF">LS65_005980</name>
</gene>
<dbReference type="InterPro" id="IPR000994">
    <property type="entry name" value="Pept_M24"/>
</dbReference>
<feature type="binding site" evidence="6">
    <location>
        <position position="106"/>
    </location>
    <ligand>
        <name>a divalent metal cation</name>
        <dbReference type="ChEBI" id="CHEBI:60240"/>
        <label>2</label>
        <note>catalytic</note>
    </ligand>
</feature>
<dbReference type="HAMAP" id="MF_01974">
    <property type="entry name" value="MetAP_1"/>
    <property type="match status" value="1"/>
</dbReference>
<dbReference type="EC" id="3.4.11.18" evidence="6 7"/>
<evidence type="ECO:0000256" key="4">
    <source>
        <dbReference type="ARBA" id="ARBA00022723"/>
    </source>
</evidence>
<dbReference type="PRINTS" id="PR00599">
    <property type="entry name" value="MAPEPTIDASE"/>
</dbReference>
<comment type="similarity">
    <text evidence="6">Belongs to the peptidase M24A family. Methionine aminopeptidase type 1 subfamily.</text>
</comment>
<organism evidence="9 10">
    <name type="scientific">Helicobacter japonicus</name>
    <dbReference type="NCBI Taxonomy" id="425400"/>
    <lineage>
        <taxon>Bacteria</taxon>
        <taxon>Pseudomonadati</taxon>
        <taxon>Campylobacterota</taxon>
        <taxon>Epsilonproteobacteria</taxon>
        <taxon>Campylobacterales</taxon>
        <taxon>Helicobacteraceae</taxon>
        <taxon>Helicobacter</taxon>
    </lineage>
</organism>
<comment type="function">
    <text evidence="1 6">Removes the N-terminal methionine from nascent proteins. The N-terminal methionine is often cleaved when the second residue in the primary sequence is small and uncharged (Met-Ala-, Cys, Gly, Pro, Ser, Thr, or Val). Requires deformylation of the N(alpha)-formylated initiator methionine before it can be hydrolyzed.</text>
</comment>
<feature type="binding site" evidence="6">
    <location>
        <position position="236"/>
    </location>
    <ligand>
        <name>a divalent metal cation</name>
        <dbReference type="ChEBI" id="CHEBI:60240"/>
        <label>1</label>
    </ligand>
</feature>
<comment type="subunit">
    <text evidence="6">Monomer.</text>
</comment>
<keyword evidence="4 6" id="KW-0479">Metal-binding</keyword>
<comment type="caution">
    <text evidence="9">The sequence shown here is derived from an EMBL/GenBank/DDBJ whole genome shotgun (WGS) entry which is preliminary data.</text>
</comment>
<protein>
    <recommendedName>
        <fullName evidence="6 7">Methionine aminopeptidase</fullName>
        <shortName evidence="6">MAP</shortName>
        <shortName evidence="6">MetAP</shortName>
        <ecNumber evidence="6 7">3.4.11.18</ecNumber>
    </recommendedName>
    <alternativeName>
        <fullName evidence="6">Peptidase M</fullName>
    </alternativeName>
</protein>
<dbReference type="PROSITE" id="PS00680">
    <property type="entry name" value="MAP_1"/>
    <property type="match status" value="1"/>
</dbReference>
<dbReference type="InterPro" id="IPR036005">
    <property type="entry name" value="Creatinase/aminopeptidase-like"/>
</dbReference>
<dbReference type="NCBIfam" id="TIGR00500">
    <property type="entry name" value="met_pdase_I"/>
    <property type="match status" value="1"/>
</dbReference>
<feature type="binding site" evidence="6">
    <location>
        <position position="176"/>
    </location>
    <ligand>
        <name>substrate</name>
    </ligand>
</feature>
<dbReference type="PANTHER" id="PTHR43330">
    <property type="entry name" value="METHIONINE AMINOPEPTIDASE"/>
    <property type="match status" value="1"/>
</dbReference>
<feature type="binding site" evidence="6">
    <location>
        <position position="205"/>
    </location>
    <ligand>
        <name>a divalent metal cation</name>
        <dbReference type="ChEBI" id="CHEBI:60240"/>
        <label>2</label>
        <note>catalytic</note>
    </ligand>
</feature>
<feature type="binding site" evidence="6">
    <location>
        <position position="78"/>
    </location>
    <ligand>
        <name>substrate</name>
    </ligand>
</feature>
<comment type="cofactor">
    <cofactor evidence="6">
        <name>Co(2+)</name>
        <dbReference type="ChEBI" id="CHEBI:48828"/>
    </cofactor>
    <cofactor evidence="6">
        <name>Zn(2+)</name>
        <dbReference type="ChEBI" id="CHEBI:29105"/>
    </cofactor>
    <cofactor evidence="6">
        <name>Mn(2+)</name>
        <dbReference type="ChEBI" id="CHEBI:29035"/>
    </cofactor>
    <cofactor evidence="6">
        <name>Fe(2+)</name>
        <dbReference type="ChEBI" id="CHEBI:29033"/>
    </cofactor>
    <text evidence="6">Binds 2 divalent metal cations per subunit. Has a high-affinity and a low affinity metal-binding site. The true nature of the physiological cofactor is under debate. The enzyme is active with cobalt, zinc, manganese or divalent iron ions. Most likely, methionine aminopeptidases function as mononuclear Fe(2+)-metalloproteases under physiological conditions, and the catalytically relevant metal-binding site has been assigned to the histidine-containing high-affinity site.</text>
</comment>
<dbReference type="STRING" id="425400.LS65_04405"/>
<dbReference type="GO" id="GO:0004239">
    <property type="term" value="F:initiator methionyl aminopeptidase activity"/>
    <property type="evidence" value="ECO:0007669"/>
    <property type="project" value="UniProtKB-UniRule"/>
</dbReference>
<dbReference type="GO" id="GO:0046872">
    <property type="term" value="F:metal ion binding"/>
    <property type="evidence" value="ECO:0007669"/>
    <property type="project" value="UniProtKB-UniRule"/>
</dbReference>
<keyword evidence="2 6" id="KW-0031">Aminopeptidase</keyword>
<dbReference type="CDD" id="cd01086">
    <property type="entry name" value="MetAP1"/>
    <property type="match status" value="1"/>
</dbReference>
<evidence type="ECO:0000256" key="1">
    <source>
        <dbReference type="ARBA" id="ARBA00002521"/>
    </source>
</evidence>
<evidence type="ECO:0000256" key="2">
    <source>
        <dbReference type="ARBA" id="ARBA00022438"/>
    </source>
</evidence>
<name>A0A4U8TNY0_9HELI</name>
<evidence type="ECO:0000256" key="5">
    <source>
        <dbReference type="ARBA" id="ARBA00022801"/>
    </source>
</evidence>
<reference evidence="9 10" key="1">
    <citation type="journal article" date="2014" name="Genome Announc.">
        <title>Draft genome sequences of eight enterohepatic helicobacter species isolated from both laboratory and wild rodents.</title>
        <authorList>
            <person name="Sheh A."/>
            <person name="Shen Z."/>
            <person name="Fox J.G."/>
        </authorList>
    </citation>
    <scope>NUCLEOTIDE SEQUENCE [LARGE SCALE GENOMIC DNA]</scope>
    <source>
        <strain evidence="9 10">MIT 01-6451</strain>
    </source>
</reference>
<dbReference type="SUPFAM" id="SSF55920">
    <property type="entry name" value="Creatinase/aminopeptidase"/>
    <property type="match status" value="1"/>
</dbReference>
<dbReference type="Proteomes" id="UP000029707">
    <property type="component" value="Unassembled WGS sequence"/>
</dbReference>
<keyword evidence="5 6" id="KW-0378">Hydrolase</keyword>
<evidence type="ECO:0000313" key="9">
    <source>
        <dbReference type="EMBL" id="TLE01505.1"/>
    </source>
</evidence>
<dbReference type="InterPro" id="IPR002467">
    <property type="entry name" value="Pept_M24A_MAP1"/>
</dbReference>
<dbReference type="EMBL" id="JRMQ02000007">
    <property type="protein sequence ID" value="TLE01505.1"/>
    <property type="molecule type" value="Genomic_DNA"/>
</dbReference>
<feature type="binding site" evidence="6">
    <location>
        <position position="95"/>
    </location>
    <ligand>
        <name>a divalent metal cation</name>
        <dbReference type="ChEBI" id="CHEBI:60240"/>
        <label>1</label>
    </ligand>
</feature>
<dbReference type="AlphaFoldDB" id="A0A4U8TNY0"/>
<feature type="domain" description="Peptidase M24" evidence="8">
    <location>
        <begin position="13"/>
        <end position="241"/>
    </location>
</feature>
<dbReference type="RefSeq" id="WP_034361517.1">
    <property type="nucleotide sequence ID" value="NZ_CAJUDB010000007.1"/>
</dbReference>
<dbReference type="OrthoDB" id="9802055at2"/>
<evidence type="ECO:0000259" key="8">
    <source>
        <dbReference type="Pfam" id="PF00557"/>
    </source>
</evidence>
<dbReference type="Gene3D" id="3.90.230.10">
    <property type="entry name" value="Creatinase/methionine aminopeptidase superfamily"/>
    <property type="match status" value="1"/>
</dbReference>
<proteinExistence type="inferred from homology"/>